<sequence>MDLHPENAEFLNTNKKKILRGLMWQNFVHISIVANPSIKRDQYRFYRVKDGKDVTNKVDIV</sequence>
<protein>
    <submittedName>
        <fullName evidence="1">Uncharacterized protein</fullName>
    </submittedName>
</protein>
<gene>
    <name evidence="1" type="ORF">METZ01_LOCUS395881</name>
</gene>
<dbReference type="Gene3D" id="3.40.1260.20">
    <property type="entry name" value="Ribonuclease E, catalytic domain"/>
    <property type="match status" value="1"/>
</dbReference>
<reference evidence="1" key="1">
    <citation type="submission" date="2018-05" db="EMBL/GenBank/DDBJ databases">
        <authorList>
            <person name="Lanie J.A."/>
            <person name="Ng W.-L."/>
            <person name="Kazmierczak K.M."/>
            <person name="Andrzejewski T.M."/>
            <person name="Davidsen T.M."/>
            <person name="Wayne K.J."/>
            <person name="Tettelin H."/>
            <person name="Glass J.I."/>
            <person name="Rusch D."/>
            <person name="Podicherti R."/>
            <person name="Tsui H.-C.T."/>
            <person name="Winkler M.E."/>
        </authorList>
    </citation>
    <scope>NUCLEOTIDE SEQUENCE</scope>
</reference>
<name>A0A382V9B5_9ZZZZ</name>
<dbReference type="EMBL" id="UINC01150132">
    <property type="protein sequence ID" value="SVD43027.1"/>
    <property type="molecule type" value="Genomic_DNA"/>
</dbReference>
<evidence type="ECO:0000313" key="1">
    <source>
        <dbReference type="EMBL" id="SVD43027.1"/>
    </source>
</evidence>
<proteinExistence type="predicted"/>
<dbReference type="AlphaFoldDB" id="A0A382V9B5"/>
<organism evidence="1">
    <name type="scientific">marine metagenome</name>
    <dbReference type="NCBI Taxonomy" id="408172"/>
    <lineage>
        <taxon>unclassified sequences</taxon>
        <taxon>metagenomes</taxon>
        <taxon>ecological metagenomes</taxon>
    </lineage>
</organism>
<accession>A0A382V9B5</accession>